<dbReference type="InterPro" id="IPR023048">
    <property type="entry name" value="NADH:quinone_OxRdtase_FMN_depd"/>
</dbReference>
<dbReference type="Pfam" id="PF02525">
    <property type="entry name" value="Flavodoxin_2"/>
    <property type="match status" value="1"/>
</dbReference>
<evidence type="ECO:0000313" key="8">
    <source>
        <dbReference type="EMBL" id="GGH39632.1"/>
    </source>
</evidence>
<sequence>MTTLLHLDSSADTQHSTTRDLTAAFADAWQAAGEGRRIVHRDLHADPPPHLAAADLHWPATMRRGVVPPHADATQRALVDELLAADALVIGVPLYNYSMPSTLKAWLDHIHVPGGTAPFGSEEPPLAGRPAVLVTARGGVYDAGTPMEGADHAVPPLRLVLGEALGMTVHVVAVNRTLAGFLPPLAAEAEAHRAEREDALTRLRELAAALS</sequence>
<dbReference type="GO" id="GO:0016655">
    <property type="term" value="F:oxidoreductase activity, acting on NAD(P)H, quinone or similar compound as acceptor"/>
    <property type="evidence" value="ECO:0007669"/>
    <property type="project" value="InterPro"/>
</dbReference>
<gene>
    <name evidence="6 8" type="primary">azoR</name>
    <name evidence="8" type="ORF">GCM10010921_10980</name>
</gene>
<proteinExistence type="inferred from homology"/>
<comment type="subunit">
    <text evidence="6">Homodimer.</text>
</comment>
<comment type="similarity">
    <text evidence="6">Belongs to the azoreductase type 1 family.</text>
</comment>
<dbReference type="InterPro" id="IPR029039">
    <property type="entry name" value="Flavoprotein-like_sf"/>
</dbReference>
<keyword evidence="2 6" id="KW-0288">FMN</keyword>
<feature type="domain" description="Flavodoxin-like fold" evidence="7">
    <location>
        <begin position="3"/>
        <end position="178"/>
    </location>
</feature>
<dbReference type="Gene3D" id="3.40.50.360">
    <property type="match status" value="1"/>
</dbReference>
<comment type="catalytic activity">
    <reaction evidence="6">
        <text>2 a quinone + NADH + H(+) = 2 a 1,4-benzosemiquinone + NAD(+)</text>
        <dbReference type="Rhea" id="RHEA:65952"/>
        <dbReference type="ChEBI" id="CHEBI:15378"/>
        <dbReference type="ChEBI" id="CHEBI:57540"/>
        <dbReference type="ChEBI" id="CHEBI:57945"/>
        <dbReference type="ChEBI" id="CHEBI:132124"/>
        <dbReference type="ChEBI" id="CHEBI:134225"/>
    </reaction>
</comment>
<comment type="caution">
    <text evidence="6">Lacks conserved residue(s) required for the propagation of feature annotation.</text>
</comment>
<evidence type="ECO:0000256" key="1">
    <source>
        <dbReference type="ARBA" id="ARBA00022630"/>
    </source>
</evidence>
<comment type="caution">
    <text evidence="8">The sequence shown here is derived from an EMBL/GenBank/DDBJ whole genome shotgun (WGS) entry which is preliminary data.</text>
</comment>
<evidence type="ECO:0000256" key="2">
    <source>
        <dbReference type="ARBA" id="ARBA00022643"/>
    </source>
</evidence>
<evidence type="ECO:0000256" key="3">
    <source>
        <dbReference type="ARBA" id="ARBA00023002"/>
    </source>
</evidence>
<keyword evidence="9" id="KW-1185">Reference proteome</keyword>
<evidence type="ECO:0000256" key="6">
    <source>
        <dbReference type="HAMAP-Rule" id="MF_01216"/>
    </source>
</evidence>
<reference evidence="8" key="1">
    <citation type="journal article" date="2014" name="Int. J. Syst. Evol. Microbiol.">
        <title>Complete genome sequence of Corynebacterium casei LMG S-19264T (=DSM 44701T), isolated from a smear-ripened cheese.</title>
        <authorList>
            <consortium name="US DOE Joint Genome Institute (JGI-PGF)"/>
            <person name="Walter F."/>
            <person name="Albersmeier A."/>
            <person name="Kalinowski J."/>
            <person name="Ruckert C."/>
        </authorList>
    </citation>
    <scope>NUCLEOTIDE SEQUENCE</scope>
    <source>
        <strain evidence="8">CGMCC 1.15794</strain>
    </source>
</reference>
<comment type="cofactor">
    <cofactor evidence="6">
        <name>FMN</name>
        <dbReference type="ChEBI" id="CHEBI:58210"/>
    </cofactor>
    <text evidence="6">Binds 1 FMN per subunit.</text>
</comment>
<dbReference type="GO" id="GO:0010181">
    <property type="term" value="F:FMN binding"/>
    <property type="evidence" value="ECO:0007669"/>
    <property type="project" value="UniProtKB-UniRule"/>
</dbReference>
<evidence type="ECO:0000256" key="4">
    <source>
        <dbReference type="ARBA" id="ARBA00023027"/>
    </source>
</evidence>
<dbReference type="AlphaFoldDB" id="A0A917IE90"/>
<reference evidence="8" key="2">
    <citation type="submission" date="2020-09" db="EMBL/GenBank/DDBJ databases">
        <authorList>
            <person name="Sun Q."/>
            <person name="Zhou Y."/>
        </authorList>
    </citation>
    <scope>NUCLEOTIDE SEQUENCE</scope>
    <source>
        <strain evidence="8">CGMCC 1.15794</strain>
    </source>
</reference>
<evidence type="ECO:0000313" key="9">
    <source>
        <dbReference type="Proteomes" id="UP000657592"/>
    </source>
</evidence>
<dbReference type="GO" id="GO:0016652">
    <property type="term" value="F:oxidoreductase activity, acting on NAD(P)H as acceptor"/>
    <property type="evidence" value="ECO:0007669"/>
    <property type="project" value="UniProtKB-UniRule"/>
</dbReference>
<dbReference type="EMBL" id="BMJY01000003">
    <property type="protein sequence ID" value="GGH39632.1"/>
    <property type="molecule type" value="Genomic_DNA"/>
</dbReference>
<dbReference type="GO" id="GO:0009055">
    <property type="term" value="F:electron transfer activity"/>
    <property type="evidence" value="ECO:0007669"/>
    <property type="project" value="UniProtKB-UniRule"/>
</dbReference>
<comment type="catalytic activity">
    <reaction evidence="5">
        <text>N,N-dimethyl-1,4-phenylenediamine + anthranilate + 2 NAD(+) = 2-(4-dimethylaminophenyl)diazenylbenzoate + 2 NADH + 2 H(+)</text>
        <dbReference type="Rhea" id="RHEA:55872"/>
        <dbReference type="ChEBI" id="CHEBI:15378"/>
        <dbReference type="ChEBI" id="CHEBI:15783"/>
        <dbReference type="ChEBI" id="CHEBI:16567"/>
        <dbReference type="ChEBI" id="CHEBI:57540"/>
        <dbReference type="ChEBI" id="CHEBI:57945"/>
        <dbReference type="ChEBI" id="CHEBI:71579"/>
        <dbReference type="EC" id="1.7.1.17"/>
    </reaction>
    <physiologicalReaction direction="right-to-left" evidence="5">
        <dbReference type="Rhea" id="RHEA:55874"/>
    </physiologicalReaction>
</comment>
<feature type="binding site" evidence="6">
    <location>
        <position position="10"/>
    </location>
    <ligand>
        <name>FMN</name>
        <dbReference type="ChEBI" id="CHEBI:58210"/>
    </ligand>
</feature>
<dbReference type="HAMAP" id="MF_01216">
    <property type="entry name" value="Azoreductase_type1"/>
    <property type="match status" value="1"/>
</dbReference>
<dbReference type="Proteomes" id="UP000657592">
    <property type="component" value="Unassembled WGS sequence"/>
</dbReference>
<keyword evidence="1 6" id="KW-0285">Flavoprotein</keyword>
<comment type="function">
    <text evidence="6">Also exhibits azoreductase activity. Catalyzes the reductive cleavage of the azo bond in aromatic azo compounds to the corresponding amines.</text>
</comment>
<evidence type="ECO:0000256" key="5">
    <source>
        <dbReference type="ARBA" id="ARBA00048542"/>
    </source>
</evidence>
<dbReference type="InterPro" id="IPR050104">
    <property type="entry name" value="FMN-dep_NADH:Q_OxRdtase_AzoR1"/>
</dbReference>
<organism evidence="8 9">
    <name type="scientific">Microbacterium album</name>
    <dbReference type="NCBI Taxonomy" id="2053191"/>
    <lineage>
        <taxon>Bacteria</taxon>
        <taxon>Bacillati</taxon>
        <taxon>Actinomycetota</taxon>
        <taxon>Actinomycetes</taxon>
        <taxon>Micrococcales</taxon>
        <taxon>Microbacteriaceae</taxon>
        <taxon>Microbacterium</taxon>
    </lineage>
</organism>
<dbReference type="SUPFAM" id="SSF52218">
    <property type="entry name" value="Flavoproteins"/>
    <property type="match status" value="1"/>
</dbReference>
<dbReference type="PANTHER" id="PTHR43741">
    <property type="entry name" value="FMN-DEPENDENT NADH-AZOREDUCTASE 1"/>
    <property type="match status" value="1"/>
</dbReference>
<name>A0A917IE90_9MICO</name>
<keyword evidence="4 6" id="KW-0520">NAD</keyword>
<dbReference type="EC" id="1.6.5.-" evidence="6"/>
<evidence type="ECO:0000259" key="7">
    <source>
        <dbReference type="Pfam" id="PF02525"/>
    </source>
</evidence>
<protein>
    <recommendedName>
        <fullName evidence="6">FMN dependent NADH:quinone oxidoreductase</fullName>
        <ecNumber evidence="6">1.6.5.-</ecNumber>
    </recommendedName>
    <alternativeName>
        <fullName evidence="6">Azo-dye reductase</fullName>
    </alternativeName>
    <alternativeName>
        <fullName evidence="6">FMN-dependent NADH-azo compound oxidoreductase</fullName>
    </alternativeName>
    <alternativeName>
        <fullName evidence="6">FMN-dependent NADH-azoreductase</fullName>
        <ecNumber evidence="6">1.7.1.17</ecNumber>
    </alternativeName>
</protein>
<comment type="function">
    <text evidence="6">Quinone reductase that provides resistance to thiol-specific stress caused by electrophilic quinones.</text>
</comment>
<accession>A0A917IE90</accession>
<keyword evidence="3 6" id="KW-0560">Oxidoreductase</keyword>
<dbReference type="EC" id="1.7.1.17" evidence="6"/>
<dbReference type="RefSeq" id="WP_188755250.1">
    <property type="nucleotide sequence ID" value="NZ_BMJY01000003.1"/>
</dbReference>
<dbReference type="InterPro" id="IPR003680">
    <property type="entry name" value="Flavodoxin_fold"/>
</dbReference>
<dbReference type="PANTHER" id="PTHR43741:SF4">
    <property type="entry name" value="FMN-DEPENDENT NADH:QUINONE OXIDOREDUCTASE"/>
    <property type="match status" value="1"/>
</dbReference>